<feature type="transmembrane region" description="Helical" evidence="10">
    <location>
        <begin position="387"/>
        <end position="411"/>
    </location>
</feature>
<feature type="transmembrane region" description="Helical" evidence="10">
    <location>
        <begin position="136"/>
        <end position="156"/>
    </location>
</feature>
<dbReference type="EMBL" id="CP035704">
    <property type="protein sequence ID" value="QBB71967.1"/>
    <property type="molecule type" value="Genomic_DNA"/>
</dbReference>
<evidence type="ECO:0000256" key="1">
    <source>
        <dbReference type="ARBA" id="ARBA00004477"/>
    </source>
</evidence>
<name>A0A411HNA5_9GAMM</name>
<evidence type="ECO:0000256" key="8">
    <source>
        <dbReference type="ARBA" id="ARBA00022989"/>
    </source>
</evidence>
<evidence type="ECO:0000256" key="3">
    <source>
        <dbReference type="ARBA" id="ARBA00022502"/>
    </source>
</evidence>
<evidence type="ECO:0000256" key="10">
    <source>
        <dbReference type="SAM" id="Phobius"/>
    </source>
</evidence>
<dbReference type="GO" id="GO:0016020">
    <property type="term" value="C:membrane"/>
    <property type="evidence" value="ECO:0007669"/>
    <property type="project" value="GOC"/>
</dbReference>
<keyword evidence="8 10" id="KW-1133">Transmembrane helix</keyword>
<reference evidence="11 12" key="1">
    <citation type="submission" date="2019-01" db="EMBL/GenBank/DDBJ databases">
        <title>Pseudolysobacter antarctica gen. nov., sp. nov., isolated from Fildes Peninsula, Antarctica.</title>
        <authorList>
            <person name="Wei Z."/>
            <person name="Peng F."/>
        </authorList>
    </citation>
    <scope>NUCLEOTIDE SEQUENCE [LARGE SCALE GENOMIC DNA]</scope>
    <source>
        <strain evidence="11 12">AQ6-296</strain>
    </source>
</reference>
<keyword evidence="6 10" id="KW-0812">Transmembrane</keyword>
<accession>A0A411HNA5</accession>
<dbReference type="InterPro" id="IPR007315">
    <property type="entry name" value="PIG-V/Gpi18"/>
</dbReference>
<evidence type="ECO:0000256" key="7">
    <source>
        <dbReference type="ARBA" id="ARBA00022824"/>
    </source>
</evidence>
<feature type="transmembrane region" description="Helical" evidence="10">
    <location>
        <begin position="31"/>
        <end position="54"/>
    </location>
</feature>
<keyword evidence="12" id="KW-1185">Reference proteome</keyword>
<proteinExistence type="predicted"/>
<dbReference type="PANTHER" id="PTHR12468">
    <property type="entry name" value="GPI MANNOSYLTRANSFERASE 2"/>
    <property type="match status" value="1"/>
</dbReference>
<gene>
    <name evidence="11" type="ORF">ELE36_17245</name>
</gene>
<dbReference type="GO" id="GO:0031501">
    <property type="term" value="C:mannosyltransferase complex"/>
    <property type="evidence" value="ECO:0007669"/>
    <property type="project" value="TreeGrafter"/>
</dbReference>
<dbReference type="UniPathway" id="UPA00196"/>
<evidence type="ECO:0008006" key="13">
    <source>
        <dbReference type="Google" id="ProtNLM"/>
    </source>
</evidence>
<dbReference type="GO" id="GO:0004376">
    <property type="term" value="F:GPI mannosyltransferase activity"/>
    <property type="evidence" value="ECO:0007669"/>
    <property type="project" value="InterPro"/>
</dbReference>
<dbReference type="OrthoDB" id="573863at2"/>
<dbReference type="KEGG" id="xbc:ELE36_17245"/>
<dbReference type="AlphaFoldDB" id="A0A411HNA5"/>
<evidence type="ECO:0000256" key="9">
    <source>
        <dbReference type="ARBA" id="ARBA00023136"/>
    </source>
</evidence>
<sequence>MTVVAETRAAVVENTSCWSLPSVPLRRSLKFALFAFLLSRALILTVWIGAQFFMPDTNTLAQTPGMTFEPQLQLSPGLVQHTLSKLAILNDAGWYATIAERGYDPGPFNVEQQRNWPFFPLHPLLWRAAANVSGHFIGAGLLLVNLCFFLALLVLHRIALAFADGAASASLASADRAVLIMALFPTSYFFSLPWTESLFVLITASSFLAAVRERWWLACLLGLAATATRVTGLFVLPMLVLWFWQQRARVPWHAWCALVLVPLGLLAFMWHLDQVTGDALAFSHIQPAFARSPLPLGDLLAGMFESPAAMIRGWNPRYLNFAAIALGFAASAWLLWRRQLGLAAFLALGLLAPLATGTVMSGTRYAMGLFPIYLALAAWTARREIEITWIAASAGALTVMAGLFAMGINFAGA</sequence>
<keyword evidence="4" id="KW-0328">Glycosyltransferase</keyword>
<dbReference type="GO" id="GO:0006506">
    <property type="term" value="P:GPI anchor biosynthetic process"/>
    <property type="evidence" value="ECO:0007669"/>
    <property type="project" value="UniProtKB-UniPathway"/>
</dbReference>
<evidence type="ECO:0000313" key="11">
    <source>
        <dbReference type="EMBL" id="QBB71967.1"/>
    </source>
</evidence>
<evidence type="ECO:0000256" key="2">
    <source>
        <dbReference type="ARBA" id="ARBA00004687"/>
    </source>
</evidence>
<keyword evidence="9 10" id="KW-0472">Membrane</keyword>
<dbReference type="RefSeq" id="WP_129835487.1">
    <property type="nucleotide sequence ID" value="NZ_CP035704.1"/>
</dbReference>
<evidence type="ECO:0000256" key="6">
    <source>
        <dbReference type="ARBA" id="ARBA00022692"/>
    </source>
</evidence>
<feature type="transmembrane region" description="Helical" evidence="10">
    <location>
        <begin position="318"/>
        <end position="336"/>
    </location>
</feature>
<evidence type="ECO:0000256" key="4">
    <source>
        <dbReference type="ARBA" id="ARBA00022676"/>
    </source>
</evidence>
<feature type="transmembrane region" description="Helical" evidence="10">
    <location>
        <begin position="215"/>
        <end position="242"/>
    </location>
</feature>
<keyword evidence="7" id="KW-0256">Endoplasmic reticulum</keyword>
<keyword evidence="5" id="KW-0808">Transferase</keyword>
<dbReference type="GO" id="GO:0000009">
    <property type="term" value="F:alpha-1,6-mannosyltransferase activity"/>
    <property type="evidence" value="ECO:0007669"/>
    <property type="project" value="InterPro"/>
</dbReference>
<comment type="subcellular location">
    <subcellularLocation>
        <location evidence="1">Endoplasmic reticulum membrane</location>
        <topology evidence="1">Multi-pass membrane protein</topology>
    </subcellularLocation>
</comment>
<keyword evidence="3" id="KW-0337">GPI-anchor biosynthesis</keyword>
<protein>
    <recommendedName>
        <fullName evidence="13">Glycosyltransferase RgtA/B/C/D-like domain-containing protein</fullName>
    </recommendedName>
</protein>
<feature type="transmembrane region" description="Helical" evidence="10">
    <location>
        <begin position="254"/>
        <end position="272"/>
    </location>
</feature>
<comment type="pathway">
    <text evidence="2">Glycolipid biosynthesis; glycosylphosphatidylinositol-anchor biosynthesis.</text>
</comment>
<organism evidence="11 12">
    <name type="scientific">Pseudolysobacter antarcticus</name>
    <dbReference type="NCBI Taxonomy" id="2511995"/>
    <lineage>
        <taxon>Bacteria</taxon>
        <taxon>Pseudomonadati</taxon>
        <taxon>Pseudomonadota</taxon>
        <taxon>Gammaproteobacteria</taxon>
        <taxon>Lysobacterales</taxon>
        <taxon>Rhodanobacteraceae</taxon>
        <taxon>Pseudolysobacter</taxon>
    </lineage>
</organism>
<evidence type="ECO:0000256" key="5">
    <source>
        <dbReference type="ARBA" id="ARBA00022679"/>
    </source>
</evidence>
<feature type="transmembrane region" description="Helical" evidence="10">
    <location>
        <begin position="343"/>
        <end position="367"/>
    </location>
</feature>
<evidence type="ECO:0000313" key="12">
    <source>
        <dbReference type="Proteomes" id="UP000291562"/>
    </source>
</evidence>
<dbReference type="Proteomes" id="UP000291562">
    <property type="component" value="Chromosome"/>
</dbReference>
<dbReference type="PANTHER" id="PTHR12468:SF2">
    <property type="entry name" value="GPI MANNOSYLTRANSFERASE 2"/>
    <property type="match status" value="1"/>
</dbReference>